<evidence type="ECO:0000256" key="2">
    <source>
        <dbReference type="ARBA" id="ARBA00012438"/>
    </source>
</evidence>
<dbReference type="GO" id="GO:0046983">
    <property type="term" value="F:protein dimerization activity"/>
    <property type="evidence" value="ECO:0007669"/>
    <property type="project" value="InterPro"/>
</dbReference>
<dbReference type="AlphaFoldDB" id="D5DIC5"/>
<evidence type="ECO:0000256" key="6">
    <source>
        <dbReference type="ARBA" id="ARBA00022777"/>
    </source>
</evidence>
<evidence type="ECO:0000259" key="11">
    <source>
        <dbReference type="Pfam" id="PF07730"/>
    </source>
</evidence>
<evidence type="ECO:0000256" key="9">
    <source>
        <dbReference type="SAM" id="Phobius"/>
    </source>
</evidence>
<comment type="catalytic activity">
    <reaction evidence="1">
        <text>ATP + protein L-histidine = ADP + protein N-phospho-L-histidine.</text>
        <dbReference type="EC" id="2.7.13.3"/>
    </reaction>
</comment>
<keyword evidence="6 12" id="KW-0418">Kinase</keyword>
<dbReference type="KEGG" id="bmd:BMD_3257"/>
<evidence type="ECO:0000313" key="12">
    <source>
        <dbReference type="EMBL" id="ADF40097.1"/>
    </source>
</evidence>
<feature type="transmembrane region" description="Helical" evidence="9">
    <location>
        <begin position="12"/>
        <end position="31"/>
    </location>
</feature>
<dbReference type="HOGENOM" id="CLU_000445_20_6_9"/>
<dbReference type="EMBL" id="CP001982">
    <property type="protein sequence ID" value="ADF40097.1"/>
    <property type="molecule type" value="Genomic_DNA"/>
</dbReference>
<dbReference type="GO" id="GO:0016020">
    <property type="term" value="C:membrane"/>
    <property type="evidence" value="ECO:0007669"/>
    <property type="project" value="InterPro"/>
</dbReference>
<dbReference type="PATRIC" id="fig|592022.4.peg.3236"/>
<keyword evidence="8" id="KW-0902">Two-component regulatory system</keyword>
<dbReference type="InterPro" id="IPR050482">
    <property type="entry name" value="Sensor_HK_TwoCompSys"/>
</dbReference>
<accession>D5DIC5</accession>
<keyword evidence="9" id="KW-0472">Membrane</keyword>
<dbReference type="Pfam" id="PF07730">
    <property type="entry name" value="HisKA_3"/>
    <property type="match status" value="1"/>
</dbReference>
<proteinExistence type="predicted"/>
<keyword evidence="9" id="KW-1133">Transmembrane helix</keyword>
<feature type="transmembrane region" description="Helical" evidence="9">
    <location>
        <begin position="51"/>
        <end position="68"/>
    </location>
</feature>
<name>D5DIC5_PRIM3</name>
<evidence type="ECO:0000259" key="10">
    <source>
        <dbReference type="Pfam" id="PF02518"/>
    </source>
</evidence>
<organism evidence="12 13">
    <name type="scientific">Priestia megaterium (strain DSM 319 / IMG 1521)</name>
    <name type="common">Bacillus megaterium</name>
    <dbReference type="NCBI Taxonomy" id="592022"/>
    <lineage>
        <taxon>Bacteria</taxon>
        <taxon>Bacillati</taxon>
        <taxon>Bacillota</taxon>
        <taxon>Bacilli</taxon>
        <taxon>Bacillales</taxon>
        <taxon>Bacillaceae</taxon>
        <taxon>Priestia</taxon>
    </lineage>
</organism>
<feature type="domain" description="Signal transduction histidine kinase subgroup 3 dimerisation and phosphoacceptor" evidence="11">
    <location>
        <begin position="87"/>
        <end position="147"/>
    </location>
</feature>
<keyword evidence="9" id="KW-0812">Transmembrane</keyword>
<dbReference type="PANTHER" id="PTHR24421">
    <property type="entry name" value="NITRATE/NITRITE SENSOR PROTEIN NARX-RELATED"/>
    <property type="match status" value="1"/>
</dbReference>
<dbReference type="GO" id="GO:0005524">
    <property type="term" value="F:ATP binding"/>
    <property type="evidence" value="ECO:0007669"/>
    <property type="project" value="UniProtKB-KW"/>
</dbReference>
<dbReference type="GO" id="GO:0000155">
    <property type="term" value="F:phosphorelay sensor kinase activity"/>
    <property type="evidence" value="ECO:0007669"/>
    <property type="project" value="InterPro"/>
</dbReference>
<dbReference type="InterPro" id="IPR036890">
    <property type="entry name" value="HATPase_C_sf"/>
</dbReference>
<sequence>MDERRDTVKYRQIKWLILLLPTLTIALWEYVRHAFLLPYISMDMGNVLSPLLVFFVTLVFVRYLFSILEKMQEELRQEKEKKAALIEREKLARELHDGIAQSLFLLSVKMNKFGRKNKLEQDPDFIRMKQTLQHVHDDTRQAITNLKHSPSDSSESWTESIHLYVDDLTHTHLLDVNLDWRLSETTLSRKEKNELFACVKEAAMNVIKHAKTNKIWITATETAGGWICEITDFGTGFTSDSLKSGLGLQIMKDRAKDMNWDFSIERKQNQTIVSIKKGGYVNAAVSYFDCR</sequence>
<dbReference type="SUPFAM" id="SSF55874">
    <property type="entry name" value="ATPase domain of HSP90 chaperone/DNA topoisomerase II/histidine kinase"/>
    <property type="match status" value="1"/>
</dbReference>
<dbReference type="InterPro" id="IPR011712">
    <property type="entry name" value="Sig_transdc_His_kin_sub3_dim/P"/>
</dbReference>
<evidence type="ECO:0000256" key="7">
    <source>
        <dbReference type="ARBA" id="ARBA00022840"/>
    </source>
</evidence>
<evidence type="ECO:0000256" key="5">
    <source>
        <dbReference type="ARBA" id="ARBA00022741"/>
    </source>
</evidence>
<dbReference type="Pfam" id="PF02518">
    <property type="entry name" value="HATPase_c"/>
    <property type="match status" value="1"/>
</dbReference>
<evidence type="ECO:0000313" key="13">
    <source>
        <dbReference type="Proteomes" id="UP000002365"/>
    </source>
</evidence>
<dbReference type="Gene3D" id="3.30.565.10">
    <property type="entry name" value="Histidine kinase-like ATPase, C-terminal domain"/>
    <property type="match status" value="1"/>
</dbReference>
<evidence type="ECO:0000256" key="4">
    <source>
        <dbReference type="ARBA" id="ARBA00022679"/>
    </source>
</evidence>
<keyword evidence="7" id="KW-0067">ATP-binding</keyword>
<dbReference type="Gene3D" id="1.20.5.1930">
    <property type="match status" value="1"/>
</dbReference>
<keyword evidence="3" id="KW-0597">Phosphoprotein</keyword>
<reference evidence="12 13" key="1">
    <citation type="journal article" date="2011" name="J. Bacteriol.">
        <title>Genome sequences of the biotechnologically important Bacillus megaterium strains QM B1551 and DSM319.</title>
        <authorList>
            <person name="Eppinger M."/>
            <person name="Bunk B."/>
            <person name="Johns M.A."/>
            <person name="Edirisinghe J.N."/>
            <person name="Kutumbaka K.K."/>
            <person name="Koenig S.S."/>
            <person name="Huot Creasy H."/>
            <person name="Rosovitz M.J."/>
            <person name="Riley D.R."/>
            <person name="Daugherty S."/>
            <person name="Martin M."/>
            <person name="Elbourne L.D."/>
            <person name="Paulsen I."/>
            <person name="Biedendieck R."/>
            <person name="Braun C."/>
            <person name="Grayburn S."/>
            <person name="Dhingra S."/>
            <person name="Lukyanchuk V."/>
            <person name="Ball B."/>
            <person name="Ul-Qamar R."/>
            <person name="Seibel J."/>
            <person name="Bremer E."/>
            <person name="Jahn D."/>
            <person name="Ravel J."/>
            <person name="Vary P.S."/>
        </authorList>
    </citation>
    <scope>NUCLEOTIDE SEQUENCE [LARGE SCALE GENOMIC DNA]</scope>
    <source>
        <strain evidence="13">DSM 319 / IMG 1521</strain>
    </source>
</reference>
<keyword evidence="5" id="KW-0547">Nucleotide-binding</keyword>
<protein>
    <recommendedName>
        <fullName evidence="2">histidine kinase</fullName>
        <ecNumber evidence="2">2.7.13.3</ecNumber>
    </recommendedName>
</protein>
<dbReference type="PANTHER" id="PTHR24421:SF10">
    <property type="entry name" value="NITRATE_NITRITE SENSOR PROTEIN NARQ"/>
    <property type="match status" value="1"/>
</dbReference>
<evidence type="ECO:0000256" key="3">
    <source>
        <dbReference type="ARBA" id="ARBA00022553"/>
    </source>
</evidence>
<dbReference type="InterPro" id="IPR003594">
    <property type="entry name" value="HATPase_dom"/>
</dbReference>
<evidence type="ECO:0000256" key="1">
    <source>
        <dbReference type="ARBA" id="ARBA00000085"/>
    </source>
</evidence>
<gene>
    <name evidence="12" type="ordered locus">BMD_3257</name>
</gene>
<dbReference type="EC" id="2.7.13.3" evidence="2"/>
<evidence type="ECO:0000256" key="8">
    <source>
        <dbReference type="ARBA" id="ARBA00023012"/>
    </source>
</evidence>
<feature type="domain" description="Histidine kinase/HSP90-like ATPase" evidence="10">
    <location>
        <begin position="193"/>
        <end position="273"/>
    </location>
</feature>
<dbReference type="Proteomes" id="UP000002365">
    <property type="component" value="Chromosome"/>
</dbReference>
<dbReference type="CDD" id="cd16917">
    <property type="entry name" value="HATPase_UhpB-NarQ-NarX-like"/>
    <property type="match status" value="1"/>
</dbReference>
<keyword evidence="4 12" id="KW-0808">Transferase</keyword>